<organism evidence="3 4">
    <name type="scientific">Klebsiella michiganensis (strain ATCC 8724 / DSM 4798 / JCM 20051 / NBRC 3318 / NRRL B-199 / KCTC 1686 / BUCSAV 143 / CCM 1901)</name>
    <dbReference type="NCBI Taxonomy" id="1006551"/>
    <lineage>
        <taxon>Bacteria</taxon>
        <taxon>Pseudomonadati</taxon>
        <taxon>Pseudomonadota</taxon>
        <taxon>Gammaproteobacteria</taxon>
        <taxon>Enterobacterales</taxon>
        <taxon>Enterobacteriaceae</taxon>
        <taxon>Klebsiella/Raoultella group</taxon>
        <taxon>Klebsiella</taxon>
    </lineage>
</organism>
<gene>
    <name evidence="3" type="ordered locus">KOX_25165</name>
</gene>
<proteinExistence type="predicted"/>
<feature type="domain" description="Glycosyltransferase 2-like" evidence="2">
    <location>
        <begin position="12"/>
        <end position="135"/>
    </location>
</feature>
<dbReference type="InterPro" id="IPR050834">
    <property type="entry name" value="Glycosyltransf_2"/>
</dbReference>
<evidence type="ECO:0000313" key="4">
    <source>
        <dbReference type="Proteomes" id="UP000007843"/>
    </source>
</evidence>
<dbReference type="InterPro" id="IPR001173">
    <property type="entry name" value="Glyco_trans_2-like"/>
</dbReference>
<keyword evidence="1" id="KW-0812">Transmembrane</keyword>
<dbReference type="PANTHER" id="PTHR43685">
    <property type="entry name" value="GLYCOSYLTRANSFERASE"/>
    <property type="match status" value="1"/>
</dbReference>
<sequence length="252" mass="29818">MMDKIDEKYVAVIIPMFNAEKTIIRAIESVFSQTYTQWHLYIINDCSTDSSLEMVMDRYKSDKITIINNDQNLGAAESRNAGLKYSNEKVIAFLDSDDQWLPDKLEKQMDAISKGYNMVLSWYFYDINNKKHVIKFNSNVLKKNSFLKKHFRVCFSSVCIKRLNENIYFKDQGHEDFIYLASYFDIYNEAYVISEGLVNYYVLNDSLSANKKNAVKWHFHILTQRYKGNPFKILYFFSWYILNAISFLIVNR</sequence>
<dbReference type="Proteomes" id="UP000007843">
    <property type="component" value="Chromosome"/>
</dbReference>
<keyword evidence="1" id="KW-1133">Transmembrane helix</keyword>
<dbReference type="KEGG" id="kox:KOX_25165"/>
<name>A0A0H3HJE0_KLEM8</name>
<dbReference type="Pfam" id="PF00535">
    <property type="entry name" value="Glycos_transf_2"/>
    <property type="match status" value="1"/>
</dbReference>
<dbReference type="AlphaFoldDB" id="A0A0H3HJE0"/>
<protein>
    <submittedName>
        <fullName evidence="3">WcaA</fullName>
    </submittedName>
</protein>
<accession>A0A0H3HJE0</accession>
<reference evidence="3 4" key="1">
    <citation type="journal article" date="2012" name="J. Bacteriol.">
        <title>Complete genome sequence of Klebsiella oxytoca KCTC 1686, used in production of 2,3-butanediol.</title>
        <authorList>
            <person name="Shin S.H."/>
            <person name="Kim S."/>
            <person name="Kim J.Y."/>
            <person name="Lee S."/>
            <person name="Um Y."/>
            <person name="Oh M.K."/>
            <person name="Kim Y.R."/>
            <person name="Lee J."/>
            <person name="Yang K.S."/>
        </authorList>
    </citation>
    <scope>NUCLEOTIDE SEQUENCE [LARGE SCALE GENOMIC DNA]</scope>
    <source>
        <strain evidence="4">ATCC 8724 / DSM 4798 / JCM 20051 / NBRC 3318 / NRRL B-199 / KCTC 1686</strain>
    </source>
</reference>
<dbReference type="CDD" id="cd00761">
    <property type="entry name" value="Glyco_tranf_GTA_type"/>
    <property type="match status" value="1"/>
</dbReference>
<dbReference type="InterPro" id="IPR029044">
    <property type="entry name" value="Nucleotide-diphossugar_trans"/>
</dbReference>
<keyword evidence="1" id="KW-0472">Membrane</keyword>
<dbReference type="RefSeq" id="WP_014230062.1">
    <property type="nucleotide sequence ID" value="NC_016612.1"/>
</dbReference>
<dbReference type="PANTHER" id="PTHR43685:SF2">
    <property type="entry name" value="GLYCOSYLTRANSFERASE 2-LIKE DOMAIN-CONTAINING PROTEIN"/>
    <property type="match status" value="1"/>
</dbReference>
<dbReference type="HOGENOM" id="CLU_025996_0_3_6"/>
<evidence type="ECO:0000256" key="1">
    <source>
        <dbReference type="SAM" id="Phobius"/>
    </source>
</evidence>
<dbReference type="Gene3D" id="3.90.550.10">
    <property type="entry name" value="Spore Coat Polysaccharide Biosynthesis Protein SpsA, Chain A"/>
    <property type="match status" value="1"/>
</dbReference>
<evidence type="ECO:0000313" key="3">
    <source>
        <dbReference type="EMBL" id="AEX06746.1"/>
    </source>
</evidence>
<dbReference type="SUPFAM" id="SSF53448">
    <property type="entry name" value="Nucleotide-diphospho-sugar transferases"/>
    <property type="match status" value="1"/>
</dbReference>
<feature type="transmembrane region" description="Helical" evidence="1">
    <location>
        <begin position="233"/>
        <end position="250"/>
    </location>
</feature>
<evidence type="ECO:0000259" key="2">
    <source>
        <dbReference type="Pfam" id="PF00535"/>
    </source>
</evidence>
<dbReference type="EMBL" id="CP003218">
    <property type="protein sequence ID" value="AEX06746.1"/>
    <property type="molecule type" value="Genomic_DNA"/>
</dbReference>